<feature type="coiled-coil region" evidence="8">
    <location>
        <begin position="90"/>
        <end position="152"/>
    </location>
</feature>
<feature type="transmembrane region" description="Helical" evidence="10">
    <location>
        <begin position="16"/>
        <end position="35"/>
    </location>
</feature>
<comment type="subcellular location">
    <subcellularLocation>
        <location evidence="1">Membrane</location>
        <topology evidence="1">Single-pass type II membrane protein</topology>
    </subcellularLocation>
</comment>
<dbReference type="Proteomes" id="UP001374579">
    <property type="component" value="Unassembled WGS sequence"/>
</dbReference>
<evidence type="ECO:0000256" key="7">
    <source>
        <dbReference type="ARBA" id="ARBA00023136"/>
    </source>
</evidence>
<dbReference type="SUPFAM" id="SSF90257">
    <property type="entry name" value="Myosin rod fragments"/>
    <property type="match status" value="1"/>
</dbReference>
<name>A0AAN9C434_9CAEN</name>
<feature type="compositionally biased region" description="Low complexity" evidence="9">
    <location>
        <begin position="332"/>
        <end position="354"/>
    </location>
</feature>
<evidence type="ECO:0000313" key="12">
    <source>
        <dbReference type="Proteomes" id="UP001374579"/>
    </source>
</evidence>
<evidence type="ECO:0000256" key="1">
    <source>
        <dbReference type="ARBA" id="ARBA00004606"/>
    </source>
</evidence>
<comment type="similarity">
    <text evidence="2">Belongs to the GOLM family.</text>
</comment>
<evidence type="ECO:0000256" key="10">
    <source>
        <dbReference type="SAM" id="Phobius"/>
    </source>
</evidence>
<sequence>MSGNGRGNMRPTSRSPPFLVVGLLVAMCILAFNYWNVSSKNGELTRQMESLQVDFRAVSDKHLTVEKRAAELASQLSDLQTKGNQLQNGLSVKNDEVSKLSSDVENLKSQLQKSTESLQQAQSEAQQAQQEKSSVNAELEKVKAELMEQKNAPVVCDKNGCKDVIREIVGALTTHIGKPAVAGAFKDKQEVMQIVADLLEGADQQQQQQQQQQPQAPAEGQQNPDPNKAGEQPAANQPAAPGGQPQAQVEQGGEKTDKQPSEGENKEVKKEETDTEKKDDQNVKKEETNLREDQATSSDIQNVNGEAMQQGVAHMAVQGQDQRNLESGAVATPTTSTTTKQQQENEQTQTGEKNQVQDNSITDSKSPGAQNVIDEVKKMEDSKTATTTTTTSVVGLVARPTAVKYDEDEEKTPGMEDPARKDTAENSVDKDTMPLNRDQEGKAGVQ</sequence>
<evidence type="ECO:0000256" key="4">
    <source>
        <dbReference type="ARBA" id="ARBA00022968"/>
    </source>
</evidence>
<keyword evidence="4" id="KW-0735">Signal-anchor</keyword>
<evidence type="ECO:0000256" key="6">
    <source>
        <dbReference type="ARBA" id="ARBA00023054"/>
    </source>
</evidence>
<evidence type="ECO:0000256" key="9">
    <source>
        <dbReference type="SAM" id="MobiDB-lite"/>
    </source>
</evidence>
<evidence type="ECO:0000313" key="11">
    <source>
        <dbReference type="EMBL" id="KAK7116759.1"/>
    </source>
</evidence>
<feature type="region of interest" description="Disordered" evidence="9">
    <location>
        <begin position="202"/>
        <end position="446"/>
    </location>
</feature>
<feature type="compositionally biased region" description="Basic and acidic residues" evidence="9">
    <location>
        <begin position="374"/>
        <end position="383"/>
    </location>
</feature>
<reference evidence="11 12" key="1">
    <citation type="submission" date="2024-02" db="EMBL/GenBank/DDBJ databases">
        <title>Chromosome-scale genome assembly of the rough periwinkle Littorina saxatilis.</title>
        <authorList>
            <person name="De Jode A."/>
            <person name="Faria R."/>
            <person name="Formenti G."/>
            <person name="Sims Y."/>
            <person name="Smith T.P."/>
            <person name="Tracey A."/>
            <person name="Wood J.M.D."/>
            <person name="Zagrodzka Z.B."/>
            <person name="Johannesson K."/>
            <person name="Butlin R.K."/>
            <person name="Leder E.H."/>
        </authorList>
    </citation>
    <scope>NUCLEOTIDE SEQUENCE [LARGE SCALE GENOMIC DNA]</scope>
    <source>
        <strain evidence="11">Snail1</strain>
        <tissue evidence="11">Muscle</tissue>
    </source>
</reference>
<feature type="compositionally biased region" description="Low complexity" evidence="9">
    <location>
        <begin position="229"/>
        <end position="251"/>
    </location>
</feature>
<evidence type="ECO:0000256" key="8">
    <source>
        <dbReference type="SAM" id="Coils"/>
    </source>
</evidence>
<evidence type="ECO:0000256" key="3">
    <source>
        <dbReference type="ARBA" id="ARBA00022692"/>
    </source>
</evidence>
<organism evidence="11 12">
    <name type="scientific">Littorina saxatilis</name>
    <dbReference type="NCBI Taxonomy" id="31220"/>
    <lineage>
        <taxon>Eukaryota</taxon>
        <taxon>Metazoa</taxon>
        <taxon>Spiralia</taxon>
        <taxon>Lophotrochozoa</taxon>
        <taxon>Mollusca</taxon>
        <taxon>Gastropoda</taxon>
        <taxon>Caenogastropoda</taxon>
        <taxon>Littorinimorpha</taxon>
        <taxon>Littorinoidea</taxon>
        <taxon>Littorinidae</taxon>
        <taxon>Littorina</taxon>
    </lineage>
</organism>
<evidence type="ECO:0000256" key="2">
    <source>
        <dbReference type="ARBA" id="ARBA00007474"/>
    </source>
</evidence>
<feature type="compositionally biased region" description="Basic and acidic residues" evidence="9">
    <location>
        <begin position="252"/>
        <end position="294"/>
    </location>
</feature>
<feature type="compositionally biased region" description="Basic and acidic residues" evidence="9">
    <location>
        <begin position="411"/>
        <end position="446"/>
    </location>
</feature>
<feature type="compositionally biased region" description="Low complexity" evidence="9">
    <location>
        <begin position="202"/>
        <end position="222"/>
    </location>
</feature>
<accession>A0AAN9C434</accession>
<gene>
    <name evidence="11" type="ORF">V1264_002382</name>
</gene>
<feature type="compositionally biased region" description="Polar residues" evidence="9">
    <location>
        <begin position="356"/>
        <end position="369"/>
    </location>
</feature>
<protein>
    <submittedName>
        <fullName evidence="11">Uncharacterized protein</fullName>
    </submittedName>
</protein>
<evidence type="ECO:0000256" key="5">
    <source>
        <dbReference type="ARBA" id="ARBA00022989"/>
    </source>
</evidence>
<comment type="caution">
    <text evidence="11">The sequence shown here is derived from an EMBL/GenBank/DDBJ whole genome shotgun (WGS) entry which is preliminary data.</text>
</comment>
<proteinExistence type="inferred from homology"/>
<keyword evidence="7 10" id="KW-0472">Membrane</keyword>
<keyword evidence="12" id="KW-1185">Reference proteome</keyword>
<dbReference type="GO" id="GO:0016020">
    <property type="term" value="C:membrane"/>
    <property type="evidence" value="ECO:0007669"/>
    <property type="project" value="UniProtKB-SubCell"/>
</dbReference>
<keyword evidence="3 10" id="KW-0812">Transmembrane</keyword>
<feature type="compositionally biased region" description="Polar residues" evidence="9">
    <location>
        <begin position="295"/>
        <end position="304"/>
    </location>
</feature>
<dbReference type="AlphaFoldDB" id="A0AAN9C434"/>
<keyword evidence="6 8" id="KW-0175">Coiled coil</keyword>
<dbReference type="PRINTS" id="PR02084">
    <property type="entry name" value="GOLM1CASC4"/>
</dbReference>
<dbReference type="Gene3D" id="1.10.287.1490">
    <property type="match status" value="1"/>
</dbReference>
<dbReference type="InterPro" id="IPR026139">
    <property type="entry name" value="GOLM1/CASC4"/>
</dbReference>
<dbReference type="EMBL" id="JBAMIC010000001">
    <property type="protein sequence ID" value="KAK7116759.1"/>
    <property type="molecule type" value="Genomic_DNA"/>
</dbReference>
<keyword evidence="5 10" id="KW-1133">Transmembrane helix</keyword>